<proteinExistence type="predicted"/>
<sequence length="101" mass="11049">MASWCAPFTTVVIDMPHIRDQFSAVAGMGAGIGSTMTHHDASRENGSDELAALVRQARQWSEPAPDGSAERPLLDPSTDSLRERMRRRRANRSNDGDARNG</sequence>
<dbReference type="AlphaFoldDB" id="A0A401Z6Y8"/>
<keyword evidence="3" id="KW-1185">Reference proteome</keyword>
<dbReference type="Proteomes" id="UP000286931">
    <property type="component" value="Unassembled WGS sequence"/>
</dbReference>
<evidence type="ECO:0000313" key="2">
    <source>
        <dbReference type="EMBL" id="GCE02595.1"/>
    </source>
</evidence>
<dbReference type="EMBL" id="BIFH01000069">
    <property type="protein sequence ID" value="GCE02595.1"/>
    <property type="molecule type" value="Genomic_DNA"/>
</dbReference>
<gene>
    <name evidence="2" type="ORF">EHYA_10372</name>
</gene>
<reference evidence="2 3" key="1">
    <citation type="submission" date="2018-12" db="EMBL/GenBank/DDBJ databases">
        <title>Draft genome sequence of Embleya hyalina NBRC 13850T.</title>
        <authorList>
            <person name="Komaki H."/>
            <person name="Hosoyama A."/>
            <person name="Kimura A."/>
            <person name="Ichikawa N."/>
            <person name="Tamura T."/>
        </authorList>
    </citation>
    <scope>NUCLEOTIDE SEQUENCE [LARGE SCALE GENOMIC DNA]</scope>
    <source>
        <strain evidence="2 3">NBRC 13850</strain>
    </source>
</reference>
<protein>
    <submittedName>
        <fullName evidence="2">Uncharacterized protein</fullName>
    </submittedName>
</protein>
<organism evidence="2 3">
    <name type="scientific">Embleya hyalina</name>
    <dbReference type="NCBI Taxonomy" id="516124"/>
    <lineage>
        <taxon>Bacteria</taxon>
        <taxon>Bacillati</taxon>
        <taxon>Actinomycetota</taxon>
        <taxon>Actinomycetes</taxon>
        <taxon>Kitasatosporales</taxon>
        <taxon>Streptomycetaceae</taxon>
        <taxon>Embleya</taxon>
    </lineage>
</organism>
<name>A0A401Z6Y8_9ACTN</name>
<feature type="compositionally biased region" description="Basic and acidic residues" evidence="1">
    <location>
        <begin position="92"/>
        <end position="101"/>
    </location>
</feature>
<comment type="caution">
    <text evidence="2">The sequence shown here is derived from an EMBL/GenBank/DDBJ whole genome shotgun (WGS) entry which is preliminary data.</text>
</comment>
<evidence type="ECO:0000256" key="1">
    <source>
        <dbReference type="SAM" id="MobiDB-lite"/>
    </source>
</evidence>
<feature type="region of interest" description="Disordered" evidence="1">
    <location>
        <begin position="56"/>
        <end position="101"/>
    </location>
</feature>
<evidence type="ECO:0000313" key="3">
    <source>
        <dbReference type="Proteomes" id="UP000286931"/>
    </source>
</evidence>
<accession>A0A401Z6Y8</accession>